<feature type="transmembrane region" description="Helical" evidence="2">
    <location>
        <begin position="210"/>
        <end position="235"/>
    </location>
</feature>
<proteinExistence type="predicted"/>
<keyword evidence="5" id="KW-1185">Reference proteome</keyword>
<dbReference type="Gene3D" id="1.10.287.110">
    <property type="entry name" value="DnaJ domain"/>
    <property type="match status" value="1"/>
</dbReference>
<dbReference type="Proteomes" id="UP000594638">
    <property type="component" value="Unassembled WGS sequence"/>
</dbReference>
<feature type="domain" description="J" evidence="3">
    <location>
        <begin position="383"/>
        <end position="450"/>
    </location>
</feature>
<gene>
    <name evidence="4" type="ORF">OLEA9_A095949</name>
</gene>
<dbReference type="SUPFAM" id="SSF46565">
    <property type="entry name" value="Chaperone J-domain"/>
    <property type="match status" value="1"/>
</dbReference>
<keyword evidence="2" id="KW-0812">Transmembrane</keyword>
<evidence type="ECO:0000256" key="2">
    <source>
        <dbReference type="SAM" id="Phobius"/>
    </source>
</evidence>
<dbReference type="CDD" id="cd06257">
    <property type="entry name" value="DnaJ"/>
    <property type="match status" value="1"/>
</dbReference>
<dbReference type="Gramene" id="OE9A095949T2">
    <property type="protein sequence ID" value="OE9A095949C2"/>
    <property type="gene ID" value="OE9A095949"/>
</dbReference>
<dbReference type="Pfam" id="PF00226">
    <property type="entry name" value="DnaJ"/>
    <property type="match status" value="1"/>
</dbReference>
<dbReference type="SMART" id="SM00271">
    <property type="entry name" value="DnaJ"/>
    <property type="match status" value="1"/>
</dbReference>
<feature type="compositionally biased region" description="Polar residues" evidence="1">
    <location>
        <begin position="359"/>
        <end position="368"/>
    </location>
</feature>
<dbReference type="PANTHER" id="PTHR45270">
    <property type="entry name" value="OS03G0832900 PROTEIN"/>
    <property type="match status" value="1"/>
</dbReference>
<dbReference type="Pfam" id="PF14901">
    <property type="entry name" value="Jiv90"/>
    <property type="match status" value="1"/>
</dbReference>
<evidence type="ECO:0000259" key="3">
    <source>
        <dbReference type="PROSITE" id="PS50076"/>
    </source>
</evidence>
<protein>
    <submittedName>
        <fullName evidence="4">Molecular chaperone (Superfamily)</fullName>
    </submittedName>
</protein>
<dbReference type="PROSITE" id="PS00636">
    <property type="entry name" value="DNAJ_1"/>
    <property type="match status" value="1"/>
</dbReference>
<dbReference type="InterPro" id="IPR001623">
    <property type="entry name" value="DnaJ_domain"/>
</dbReference>
<accession>A0A8S0V003</accession>
<evidence type="ECO:0000313" key="5">
    <source>
        <dbReference type="Proteomes" id="UP000594638"/>
    </source>
</evidence>
<name>A0A8S0V003_OLEEU</name>
<evidence type="ECO:0000256" key="1">
    <source>
        <dbReference type="SAM" id="MobiDB-lite"/>
    </source>
</evidence>
<dbReference type="PANTHER" id="PTHR45270:SF4">
    <property type="entry name" value="CHAPERONE DNAJ-DOMAIN SUPERFAMILY PROTEIN"/>
    <property type="match status" value="1"/>
</dbReference>
<reference evidence="4 5" key="1">
    <citation type="submission" date="2019-12" db="EMBL/GenBank/DDBJ databases">
        <authorList>
            <person name="Alioto T."/>
            <person name="Alioto T."/>
            <person name="Gomez Garrido J."/>
        </authorList>
    </citation>
    <scope>NUCLEOTIDE SEQUENCE [LARGE SCALE GENOMIC DNA]</scope>
</reference>
<dbReference type="InterPro" id="IPR036869">
    <property type="entry name" value="J_dom_sf"/>
</dbReference>
<feature type="transmembrane region" description="Helical" evidence="2">
    <location>
        <begin position="183"/>
        <end position="203"/>
    </location>
</feature>
<feature type="transmembrane region" description="Helical" evidence="2">
    <location>
        <begin position="152"/>
        <end position="171"/>
    </location>
</feature>
<dbReference type="InterPro" id="IPR018253">
    <property type="entry name" value="DnaJ_domain_CS"/>
</dbReference>
<feature type="region of interest" description="Disordered" evidence="1">
    <location>
        <begin position="1"/>
        <end position="49"/>
    </location>
</feature>
<dbReference type="PROSITE" id="PS50076">
    <property type="entry name" value="DNAJ_2"/>
    <property type="match status" value="1"/>
</dbReference>
<organism evidence="4 5">
    <name type="scientific">Olea europaea subsp. europaea</name>
    <dbReference type="NCBI Taxonomy" id="158383"/>
    <lineage>
        <taxon>Eukaryota</taxon>
        <taxon>Viridiplantae</taxon>
        <taxon>Streptophyta</taxon>
        <taxon>Embryophyta</taxon>
        <taxon>Tracheophyta</taxon>
        <taxon>Spermatophyta</taxon>
        <taxon>Magnoliopsida</taxon>
        <taxon>eudicotyledons</taxon>
        <taxon>Gunneridae</taxon>
        <taxon>Pentapetalae</taxon>
        <taxon>asterids</taxon>
        <taxon>lamiids</taxon>
        <taxon>Lamiales</taxon>
        <taxon>Oleaceae</taxon>
        <taxon>Oleeae</taxon>
        <taxon>Olea</taxon>
    </lineage>
</organism>
<feature type="transmembrane region" description="Helical" evidence="2">
    <location>
        <begin position="241"/>
        <end position="264"/>
    </location>
</feature>
<comment type="caution">
    <text evidence="4">The sequence shown here is derived from an EMBL/GenBank/DDBJ whole genome shotgun (WGS) entry which is preliminary data.</text>
</comment>
<keyword evidence="2" id="KW-1133">Transmembrane helix</keyword>
<dbReference type="EMBL" id="CACTIH010009099">
    <property type="protein sequence ID" value="CAA3023924.1"/>
    <property type="molecule type" value="Genomic_DNA"/>
</dbReference>
<feature type="transmembrane region" description="Helical" evidence="2">
    <location>
        <begin position="285"/>
        <end position="309"/>
    </location>
</feature>
<evidence type="ECO:0000313" key="4">
    <source>
        <dbReference type="EMBL" id="CAA3023924.1"/>
    </source>
</evidence>
<keyword evidence="2" id="KW-0472">Membrane</keyword>
<dbReference type="InterPro" id="IPR032843">
    <property type="entry name" value="Jiv"/>
</dbReference>
<dbReference type="AlphaFoldDB" id="A0A8S0V003"/>
<sequence length="549" mass="62599">MPQTKSRIDTSHVPDEKRSKKKFKKSFRRENRSIDAAQNEKPAPEEGKTCMPTVEVSDVRDKNEIAPESNRSPQNLNSFVDSQNELHAENRMGNAEFLDTELFKWMRTCAFAVSKASIEWAERYKPMFVTLKTEVLRAHDYGRRMIELVQPIVFRLIMYFGNTMLLLLMAWLDCFIRGMESLLRMGTTSVFSIIWFGVLSTVAMVGMTKFLIILVITAVIGLFTGFALASVFIFFSGATFLWLYGSFWTSGLIMTFAAGLAFILSHDRIALSIMTVYSMYCAWTYVGWLGVLIGLNLSFISSDILLYVLRNTLEQRRPNIHEEQAAGMQGEPSFFSHESMHASSSGTGTDVPDDRNPGIPSTSGSDSEVTSEDEVVRLLNCKDHYAALGLFRFQNIDLSIIKREYRKKAMLVHPDKNMGNEKAAEAFKKLQNAYEVLLDSAKRKEYDDELKREELLNFFRNIQNGSQEGRGFTTSSFARPEAEGEDPLGELRRIACRKCGYFHVWVHTKKPKSRARWCQDCKDFHQAKDGDGWVEQSLQPLFFGILQKV</sequence>
<feature type="region of interest" description="Disordered" evidence="1">
    <location>
        <begin position="338"/>
        <end position="369"/>
    </location>
</feature>
<feature type="compositionally biased region" description="Basic and acidic residues" evidence="1">
    <location>
        <begin position="1"/>
        <end position="18"/>
    </location>
</feature>
<dbReference type="Gramene" id="OE9A095949T4">
    <property type="protein sequence ID" value="OE9A095949C4"/>
    <property type="gene ID" value="OE9A095949"/>
</dbReference>
<dbReference type="PRINTS" id="PR00625">
    <property type="entry name" value="JDOMAIN"/>
</dbReference>